<accession>A0A8C4R0V3</accession>
<proteinExistence type="predicted"/>
<dbReference type="AlphaFoldDB" id="A0A8C4R0V3"/>
<name>A0A8C4R0V3_EPTBU</name>
<sequence>MILVFLHTSPCGQAMGQVCVKAVSLELHVSGGTSRLMITRSGELFIGSQHRVGLPYFGANGVSARSISSLFLELNVPGWISSKLEVGTGPGGRVYVETIGSHFRGAAGLCMAGYQDHNPDFLSPAGVPEPSLSRFAASWRLSGGWPIHPLPRVPPDPCEMNHQSSTFAAEACSVLGRPAFSLCHSKVPLTPRMGLCRQDGCVCGWPCVCAAIADYARLCTRLSVPVSYLHMVSDCAVTCPDTMQFHTCAPRCPRTCRSLSLPHDCERQVVGEAWALRPGCEAGCDCLQGMFYHELQHTCVQRSQCPCYFMDAVYTSGEATLTQMGTW</sequence>
<dbReference type="PANTHER" id="PTHR11339">
    <property type="entry name" value="EXTRACELLULAR MATRIX GLYCOPROTEIN RELATED"/>
    <property type="match status" value="1"/>
</dbReference>
<organism evidence="4 5">
    <name type="scientific">Eptatretus burgeri</name>
    <name type="common">Inshore hagfish</name>
    <dbReference type="NCBI Taxonomy" id="7764"/>
    <lineage>
        <taxon>Eukaryota</taxon>
        <taxon>Metazoa</taxon>
        <taxon>Chordata</taxon>
        <taxon>Craniata</taxon>
        <taxon>Vertebrata</taxon>
        <taxon>Cyclostomata</taxon>
        <taxon>Myxini</taxon>
        <taxon>Myxiniformes</taxon>
        <taxon>Myxinidae</taxon>
        <taxon>Eptatretinae</taxon>
        <taxon>Eptatretus</taxon>
    </lineage>
</organism>
<evidence type="ECO:0000259" key="3">
    <source>
        <dbReference type="PROSITE" id="PS51233"/>
    </source>
</evidence>
<dbReference type="SMART" id="SM00832">
    <property type="entry name" value="C8"/>
    <property type="match status" value="1"/>
</dbReference>
<dbReference type="Pfam" id="PF01826">
    <property type="entry name" value="TIL"/>
    <property type="match status" value="1"/>
</dbReference>
<evidence type="ECO:0000313" key="4">
    <source>
        <dbReference type="Ensembl" id="ENSEBUP00000023475.1"/>
    </source>
</evidence>
<dbReference type="PANTHER" id="PTHR11339:SF228">
    <property type="entry name" value="OTOGELIN"/>
    <property type="match status" value="1"/>
</dbReference>
<protein>
    <recommendedName>
        <fullName evidence="3">VWFD domain-containing protein</fullName>
    </recommendedName>
</protein>
<dbReference type="Ensembl" id="ENSEBUT00000024051.1">
    <property type="protein sequence ID" value="ENSEBUP00000023475.1"/>
    <property type="gene ID" value="ENSEBUG00000014462.1"/>
</dbReference>
<dbReference type="GO" id="GO:0031012">
    <property type="term" value="C:extracellular matrix"/>
    <property type="evidence" value="ECO:0007669"/>
    <property type="project" value="TreeGrafter"/>
</dbReference>
<evidence type="ECO:0000256" key="1">
    <source>
        <dbReference type="ARBA" id="ARBA00023157"/>
    </source>
</evidence>
<dbReference type="Proteomes" id="UP000694388">
    <property type="component" value="Unplaced"/>
</dbReference>
<dbReference type="Gene3D" id="2.10.25.10">
    <property type="entry name" value="Laminin"/>
    <property type="match status" value="1"/>
</dbReference>
<dbReference type="InterPro" id="IPR001846">
    <property type="entry name" value="VWF_type-D"/>
</dbReference>
<dbReference type="GO" id="GO:0005615">
    <property type="term" value="C:extracellular space"/>
    <property type="evidence" value="ECO:0007669"/>
    <property type="project" value="TreeGrafter"/>
</dbReference>
<dbReference type="InterPro" id="IPR036084">
    <property type="entry name" value="Ser_inhib-like_sf"/>
</dbReference>
<dbReference type="Pfam" id="PF08742">
    <property type="entry name" value="C8"/>
    <property type="match status" value="1"/>
</dbReference>
<dbReference type="CDD" id="cd19941">
    <property type="entry name" value="TIL"/>
    <property type="match status" value="1"/>
</dbReference>
<keyword evidence="1" id="KW-1015">Disulfide bond</keyword>
<dbReference type="InterPro" id="IPR050780">
    <property type="entry name" value="Mucin_vWF_Thrombospondin_sf"/>
</dbReference>
<dbReference type="SUPFAM" id="SSF57567">
    <property type="entry name" value="Serine protease inhibitors"/>
    <property type="match status" value="1"/>
</dbReference>
<reference evidence="4" key="1">
    <citation type="submission" date="2025-08" db="UniProtKB">
        <authorList>
            <consortium name="Ensembl"/>
        </authorList>
    </citation>
    <scope>IDENTIFICATION</scope>
</reference>
<dbReference type="PROSITE" id="PS51233">
    <property type="entry name" value="VWFD"/>
    <property type="match status" value="1"/>
</dbReference>
<feature type="domain" description="VWFD" evidence="3">
    <location>
        <begin position="1"/>
        <end position="149"/>
    </location>
</feature>
<reference evidence="4" key="2">
    <citation type="submission" date="2025-09" db="UniProtKB">
        <authorList>
            <consortium name="Ensembl"/>
        </authorList>
    </citation>
    <scope>IDENTIFICATION</scope>
</reference>
<evidence type="ECO:0000256" key="2">
    <source>
        <dbReference type="ARBA" id="ARBA00023180"/>
    </source>
</evidence>
<dbReference type="GeneTree" id="ENSGT00940000157490"/>
<evidence type="ECO:0000313" key="5">
    <source>
        <dbReference type="Proteomes" id="UP000694388"/>
    </source>
</evidence>
<keyword evidence="2" id="KW-0325">Glycoprotein</keyword>
<dbReference type="InterPro" id="IPR002919">
    <property type="entry name" value="TIL_dom"/>
</dbReference>
<keyword evidence="5" id="KW-1185">Reference proteome</keyword>
<dbReference type="InterPro" id="IPR014853">
    <property type="entry name" value="VWF/SSPO/ZAN-like_Cys-rich_dom"/>
</dbReference>